<evidence type="ECO:0000256" key="6">
    <source>
        <dbReference type="SAM" id="Phobius"/>
    </source>
</evidence>
<keyword evidence="4 6" id="KW-1133">Transmembrane helix</keyword>
<dbReference type="InterPro" id="IPR045863">
    <property type="entry name" value="CorA_TM1_TM2"/>
</dbReference>
<dbReference type="GO" id="GO:0016020">
    <property type="term" value="C:membrane"/>
    <property type="evidence" value="ECO:0007669"/>
    <property type="project" value="UniProtKB-SubCell"/>
</dbReference>
<organism evidence="8 9">
    <name type="scientific">Lactobacillus selangorensis</name>
    <dbReference type="NCBI Taxonomy" id="81857"/>
    <lineage>
        <taxon>Bacteria</taxon>
        <taxon>Bacillati</taxon>
        <taxon>Bacillota</taxon>
        <taxon>Bacilli</taxon>
        <taxon>Lactobacillales</taxon>
        <taxon>Lactobacillaceae</taxon>
        <taxon>Lactobacillus</taxon>
    </lineage>
</organism>
<evidence type="ECO:0000313" key="10">
    <source>
        <dbReference type="Proteomes" id="UP000051751"/>
    </source>
</evidence>
<evidence type="ECO:0000256" key="4">
    <source>
        <dbReference type="ARBA" id="ARBA00022989"/>
    </source>
</evidence>
<reference evidence="9 10" key="1">
    <citation type="journal article" date="2015" name="Genome Announc.">
        <title>Expanding the biotechnology potential of lactobacilli through comparative genomics of 213 strains and associated genera.</title>
        <authorList>
            <person name="Sun Z."/>
            <person name="Harris H.M."/>
            <person name="McCann A."/>
            <person name="Guo C."/>
            <person name="Argimon S."/>
            <person name="Zhang W."/>
            <person name="Yang X."/>
            <person name="Jeffery I.B."/>
            <person name="Cooney J.C."/>
            <person name="Kagawa T.F."/>
            <person name="Liu W."/>
            <person name="Song Y."/>
            <person name="Salvetti E."/>
            <person name="Wrobel A."/>
            <person name="Rasinkangas P."/>
            <person name="Parkhill J."/>
            <person name="Rea M.C."/>
            <person name="O'Sullivan O."/>
            <person name="Ritari J."/>
            <person name="Douillard F.P."/>
            <person name="Paul Ross R."/>
            <person name="Yang R."/>
            <person name="Briner A.E."/>
            <person name="Felis G.E."/>
            <person name="de Vos W.M."/>
            <person name="Barrangou R."/>
            <person name="Klaenhammer T.R."/>
            <person name="Caufield P.W."/>
            <person name="Cui Y."/>
            <person name="Zhang H."/>
            <person name="O'Toole P.W."/>
        </authorList>
    </citation>
    <scope>NUCLEOTIDE SEQUENCE [LARGE SCALE GENOMIC DNA]</scope>
    <source>
        <strain evidence="7 10">ATCC BAA-66</strain>
        <strain evidence="8 9">DSM 13344</strain>
    </source>
</reference>
<dbReference type="SUPFAM" id="SSF143865">
    <property type="entry name" value="CorA soluble domain-like"/>
    <property type="match status" value="1"/>
</dbReference>
<evidence type="ECO:0000313" key="8">
    <source>
        <dbReference type="EMBL" id="KRN32589.1"/>
    </source>
</evidence>
<keyword evidence="5 6" id="KW-0472">Membrane</keyword>
<dbReference type="InterPro" id="IPR045861">
    <property type="entry name" value="CorA_cytoplasmic_dom"/>
</dbReference>
<keyword evidence="9" id="KW-1185">Reference proteome</keyword>
<accession>A0A0R2G7C9</accession>
<dbReference type="PANTHER" id="PTHR47891">
    <property type="entry name" value="TRANSPORTER-RELATED"/>
    <property type="match status" value="1"/>
</dbReference>
<dbReference type="EMBL" id="JQAZ01000002">
    <property type="protein sequence ID" value="KRN32589.1"/>
    <property type="molecule type" value="Genomic_DNA"/>
</dbReference>
<feature type="transmembrane region" description="Helical" evidence="6">
    <location>
        <begin position="249"/>
        <end position="269"/>
    </location>
</feature>
<dbReference type="Proteomes" id="UP000051645">
    <property type="component" value="Unassembled WGS sequence"/>
</dbReference>
<comment type="caution">
    <text evidence="8">The sequence shown here is derived from an EMBL/GenBank/DDBJ whole genome shotgun (WGS) entry which is preliminary data.</text>
</comment>
<dbReference type="GO" id="GO:0046873">
    <property type="term" value="F:metal ion transmembrane transporter activity"/>
    <property type="evidence" value="ECO:0007669"/>
    <property type="project" value="InterPro"/>
</dbReference>
<evidence type="ECO:0000256" key="3">
    <source>
        <dbReference type="ARBA" id="ARBA00022692"/>
    </source>
</evidence>
<gene>
    <name evidence="7" type="ORF">IV38_GL001215</name>
    <name evidence="8" type="ORF">IV40_GL000638</name>
</gene>
<comment type="similarity">
    <text evidence="2">Belongs to the CorA metal ion transporter (MIT) (TC 1.A.35) family.</text>
</comment>
<evidence type="ECO:0000256" key="2">
    <source>
        <dbReference type="ARBA" id="ARBA00009765"/>
    </source>
</evidence>
<name>A0A0R2G7C9_9LACO</name>
<dbReference type="Gene3D" id="1.20.58.340">
    <property type="entry name" value="Magnesium transport protein CorA, transmembrane region"/>
    <property type="match status" value="1"/>
</dbReference>
<evidence type="ECO:0000313" key="7">
    <source>
        <dbReference type="EMBL" id="KRN29001.1"/>
    </source>
</evidence>
<dbReference type="RefSeq" id="WP_057768854.1">
    <property type="nucleotide sequence ID" value="NZ_JQAT01000002.1"/>
</dbReference>
<sequence length="307" mass="35435">MLTTKKINAHLTWVSLQDATDDERKKVAQQEKIMTTMMDFAKDDYERPRIVYNRENRNCLLIFDILRDGKISDDEPTTPLAMILNANNIITFTRSDTTYIDQWLTQFIQRSPHPEKLQAFDLMLHVLYLAASRYFDALNEIRQRRKSIEDQLENRSPKKGIRELMNLENKIVHLLTALKADNVLVNDLKRFSRKHLQLSEIQQDNLNDVQVKTSQGAEMAQLASTVIDHVAAAYNNTLNNNLNSTMKFLTVYSLILAIPTLVFSFFSQALHVPFRGLSNGWLVSVSIALIAIGFIVWFLRKNHFIGH</sequence>
<comment type="subcellular location">
    <subcellularLocation>
        <location evidence="1">Membrane</location>
        <topology evidence="1">Multi-pass membrane protein</topology>
    </subcellularLocation>
</comment>
<dbReference type="AlphaFoldDB" id="A0A0R2G7C9"/>
<dbReference type="PANTHER" id="PTHR47891:SF1">
    <property type="entry name" value="CORA-MAGNESIUM AND COBALT TRANSPORTER"/>
    <property type="match status" value="1"/>
</dbReference>
<keyword evidence="3 6" id="KW-0812">Transmembrane</keyword>
<evidence type="ECO:0000256" key="1">
    <source>
        <dbReference type="ARBA" id="ARBA00004141"/>
    </source>
</evidence>
<feature type="transmembrane region" description="Helical" evidence="6">
    <location>
        <begin position="281"/>
        <end position="299"/>
    </location>
</feature>
<dbReference type="PATRIC" id="fig|81857.3.peg.1221"/>
<dbReference type="InterPro" id="IPR002523">
    <property type="entry name" value="MgTranspt_CorA/ZnTranspt_ZntB"/>
</dbReference>
<dbReference type="Pfam" id="PF01544">
    <property type="entry name" value="CorA"/>
    <property type="match status" value="1"/>
</dbReference>
<dbReference type="InterPro" id="IPR047199">
    <property type="entry name" value="CorA-like"/>
</dbReference>
<dbReference type="SUPFAM" id="SSF144083">
    <property type="entry name" value="Magnesium transport protein CorA, transmembrane region"/>
    <property type="match status" value="1"/>
</dbReference>
<protein>
    <submittedName>
        <fullName evidence="8">MIT family metal ion transporter CorA</fullName>
    </submittedName>
</protein>
<proteinExistence type="inferred from homology"/>
<evidence type="ECO:0000256" key="5">
    <source>
        <dbReference type="ARBA" id="ARBA00023136"/>
    </source>
</evidence>
<dbReference type="CDD" id="cd12827">
    <property type="entry name" value="EcCorA_ZntB-like_u2"/>
    <property type="match status" value="1"/>
</dbReference>
<dbReference type="Gene3D" id="3.30.460.20">
    <property type="entry name" value="CorA soluble domain-like"/>
    <property type="match status" value="1"/>
</dbReference>
<dbReference type="Proteomes" id="UP000051751">
    <property type="component" value="Unassembled WGS sequence"/>
</dbReference>
<dbReference type="EMBL" id="JQAT01000002">
    <property type="protein sequence ID" value="KRN29001.1"/>
    <property type="molecule type" value="Genomic_DNA"/>
</dbReference>
<dbReference type="STRING" id="81857.IV38_GL001215"/>
<evidence type="ECO:0000313" key="9">
    <source>
        <dbReference type="Proteomes" id="UP000051645"/>
    </source>
</evidence>